<accession>A0AAD5XUH5</accession>
<proteinExistence type="predicted"/>
<gene>
    <name evidence="2" type="ORF">HK099_006114</name>
</gene>
<sequence length="98" mass="10852">MTQQQLGTDTFTYDSNISHESDTKTSIFNNTIVSPVGNSEADFQQPASFTNVINNDTNGWDTLSLPSSEYDHFAEPGMKGNHKSNAHATHKQMDDIDN</sequence>
<dbReference type="EMBL" id="JADGJW010000507">
    <property type="protein sequence ID" value="KAJ3215956.1"/>
    <property type="molecule type" value="Genomic_DNA"/>
</dbReference>
<evidence type="ECO:0000256" key="1">
    <source>
        <dbReference type="SAM" id="MobiDB-lite"/>
    </source>
</evidence>
<feature type="region of interest" description="Disordered" evidence="1">
    <location>
        <begin position="74"/>
        <end position="98"/>
    </location>
</feature>
<comment type="caution">
    <text evidence="2">The sequence shown here is derived from an EMBL/GenBank/DDBJ whole genome shotgun (WGS) entry which is preliminary data.</text>
</comment>
<dbReference type="Proteomes" id="UP001211065">
    <property type="component" value="Unassembled WGS sequence"/>
</dbReference>
<feature type="non-terminal residue" evidence="2">
    <location>
        <position position="98"/>
    </location>
</feature>
<evidence type="ECO:0000313" key="2">
    <source>
        <dbReference type="EMBL" id="KAJ3215956.1"/>
    </source>
</evidence>
<keyword evidence="3" id="KW-1185">Reference proteome</keyword>
<evidence type="ECO:0000313" key="3">
    <source>
        <dbReference type="Proteomes" id="UP001211065"/>
    </source>
</evidence>
<name>A0AAD5XUH5_9FUNG</name>
<reference evidence="2" key="1">
    <citation type="submission" date="2020-05" db="EMBL/GenBank/DDBJ databases">
        <title>Phylogenomic resolution of chytrid fungi.</title>
        <authorList>
            <person name="Stajich J.E."/>
            <person name="Amses K."/>
            <person name="Simmons R."/>
            <person name="Seto K."/>
            <person name="Myers J."/>
            <person name="Bonds A."/>
            <person name="Quandt C.A."/>
            <person name="Barry K."/>
            <person name="Liu P."/>
            <person name="Grigoriev I."/>
            <person name="Longcore J.E."/>
            <person name="James T.Y."/>
        </authorList>
    </citation>
    <scope>NUCLEOTIDE SEQUENCE</scope>
    <source>
        <strain evidence="2">JEL0476</strain>
    </source>
</reference>
<dbReference type="AlphaFoldDB" id="A0AAD5XUH5"/>
<feature type="compositionally biased region" description="Basic residues" evidence="1">
    <location>
        <begin position="80"/>
        <end position="90"/>
    </location>
</feature>
<organism evidence="2 3">
    <name type="scientific">Clydaea vesicula</name>
    <dbReference type="NCBI Taxonomy" id="447962"/>
    <lineage>
        <taxon>Eukaryota</taxon>
        <taxon>Fungi</taxon>
        <taxon>Fungi incertae sedis</taxon>
        <taxon>Chytridiomycota</taxon>
        <taxon>Chytridiomycota incertae sedis</taxon>
        <taxon>Chytridiomycetes</taxon>
        <taxon>Lobulomycetales</taxon>
        <taxon>Lobulomycetaceae</taxon>
        <taxon>Clydaea</taxon>
    </lineage>
</organism>
<protein>
    <submittedName>
        <fullName evidence="2">Uncharacterized protein</fullName>
    </submittedName>
</protein>